<sequence length="23" mass="2775">MINRESLERSPYLKRLFIPLSVL</sequence>
<proteinExistence type="predicted"/>
<dbReference type="Proteomes" id="UP000018144">
    <property type="component" value="Unassembled WGS sequence"/>
</dbReference>
<evidence type="ECO:0000313" key="2">
    <source>
        <dbReference type="Proteomes" id="UP000018144"/>
    </source>
</evidence>
<gene>
    <name evidence="1" type="ORF">PCON_11780</name>
</gene>
<protein>
    <submittedName>
        <fullName evidence="1">Uncharacterized protein</fullName>
    </submittedName>
</protein>
<name>U4L5U7_PYROM</name>
<dbReference type="EMBL" id="HF935680">
    <property type="protein sequence ID" value="CCX12186.1"/>
    <property type="molecule type" value="Genomic_DNA"/>
</dbReference>
<accession>U4L5U7</accession>
<dbReference type="AlphaFoldDB" id="U4L5U7"/>
<organism evidence="1 2">
    <name type="scientific">Pyronema omphalodes (strain CBS 100304)</name>
    <name type="common">Pyronema confluens</name>
    <dbReference type="NCBI Taxonomy" id="1076935"/>
    <lineage>
        <taxon>Eukaryota</taxon>
        <taxon>Fungi</taxon>
        <taxon>Dikarya</taxon>
        <taxon>Ascomycota</taxon>
        <taxon>Pezizomycotina</taxon>
        <taxon>Pezizomycetes</taxon>
        <taxon>Pezizales</taxon>
        <taxon>Pyronemataceae</taxon>
        <taxon>Pyronema</taxon>
    </lineage>
</organism>
<keyword evidence="2" id="KW-1185">Reference proteome</keyword>
<reference evidence="1 2" key="1">
    <citation type="journal article" date="2013" name="PLoS Genet.">
        <title>The genome and development-dependent transcriptomes of Pyronema confluens: a window into fungal evolution.</title>
        <authorList>
            <person name="Traeger S."/>
            <person name="Altegoer F."/>
            <person name="Freitag M."/>
            <person name="Gabaldon T."/>
            <person name="Kempken F."/>
            <person name="Kumar A."/>
            <person name="Marcet-Houben M."/>
            <person name="Poggeler S."/>
            <person name="Stajich J.E."/>
            <person name="Nowrousian M."/>
        </authorList>
    </citation>
    <scope>NUCLEOTIDE SEQUENCE [LARGE SCALE GENOMIC DNA]</scope>
    <source>
        <strain evidence="2">CBS 100304</strain>
        <tissue evidence="1">Vegetative mycelium</tissue>
    </source>
</reference>
<evidence type="ECO:0000313" key="1">
    <source>
        <dbReference type="EMBL" id="CCX12186.1"/>
    </source>
</evidence>